<protein>
    <submittedName>
        <fullName evidence="1">Uncharacterized protein</fullName>
    </submittedName>
</protein>
<dbReference type="RefSeq" id="WP_144351174.1">
    <property type="nucleotide sequence ID" value="NZ_CP036259.1"/>
</dbReference>
<dbReference type="EMBL" id="CP036259">
    <property type="protein sequence ID" value="QDR81713.1"/>
    <property type="molecule type" value="Genomic_DNA"/>
</dbReference>
<evidence type="ECO:0000313" key="1">
    <source>
        <dbReference type="EMBL" id="QDR81713.1"/>
    </source>
</evidence>
<gene>
    <name evidence="1" type="ORF">SPTER_31250</name>
</gene>
<dbReference type="KEGG" id="sted:SPTER_31250"/>
<organism evidence="1 2">
    <name type="scientific">Sporomusa termitida</name>
    <dbReference type="NCBI Taxonomy" id="2377"/>
    <lineage>
        <taxon>Bacteria</taxon>
        <taxon>Bacillati</taxon>
        <taxon>Bacillota</taxon>
        <taxon>Negativicutes</taxon>
        <taxon>Selenomonadales</taxon>
        <taxon>Sporomusaceae</taxon>
        <taxon>Sporomusa</taxon>
    </lineage>
</organism>
<sequence length="92" mass="9828">MSHFIGASDCQGNNETRGRALSSASLIKGNLQFSVTGKLLQQTIKRVVTFARVTVNGLFLFPQGSSKPNNPASNMIGFIVADLYVGDGLILK</sequence>
<evidence type="ECO:0000313" key="2">
    <source>
        <dbReference type="Proteomes" id="UP000320776"/>
    </source>
</evidence>
<proteinExistence type="predicted"/>
<reference evidence="1 2" key="1">
    <citation type="submission" date="2019-02" db="EMBL/GenBank/DDBJ databases">
        <title>Closed genome of Sporomusa termitida DSM 4440.</title>
        <authorList>
            <person name="Poehlein A."/>
            <person name="Daniel R."/>
        </authorList>
    </citation>
    <scope>NUCLEOTIDE SEQUENCE [LARGE SCALE GENOMIC DNA]</scope>
    <source>
        <strain evidence="1 2">DSM 4440</strain>
    </source>
</reference>
<keyword evidence="2" id="KW-1185">Reference proteome</keyword>
<accession>A0A517DWK7</accession>
<dbReference type="Proteomes" id="UP000320776">
    <property type="component" value="Chromosome"/>
</dbReference>
<dbReference type="AlphaFoldDB" id="A0A517DWK7"/>
<name>A0A517DWK7_9FIRM</name>